<accession>A0ACB8NN78</accession>
<organism evidence="1 2">
    <name type="scientific">Citrus sinensis</name>
    <name type="common">Sweet orange</name>
    <name type="synonym">Citrus aurantium var. sinensis</name>
    <dbReference type="NCBI Taxonomy" id="2711"/>
    <lineage>
        <taxon>Eukaryota</taxon>
        <taxon>Viridiplantae</taxon>
        <taxon>Streptophyta</taxon>
        <taxon>Embryophyta</taxon>
        <taxon>Tracheophyta</taxon>
        <taxon>Spermatophyta</taxon>
        <taxon>Magnoliopsida</taxon>
        <taxon>eudicotyledons</taxon>
        <taxon>Gunneridae</taxon>
        <taxon>Pentapetalae</taxon>
        <taxon>rosids</taxon>
        <taxon>malvids</taxon>
        <taxon>Sapindales</taxon>
        <taxon>Rutaceae</taxon>
        <taxon>Aurantioideae</taxon>
        <taxon>Citrus</taxon>
    </lineage>
</organism>
<comment type="caution">
    <text evidence="1">The sequence shown here is derived from an EMBL/GenBank/DDBJ whole genome shotgun (WGS) entry which is preliminary data.</text>
</comment>
<keyword evidence="2" id="KW-1185">Reference proteome</keyword>
<gene>
    <name evidence="1" type="ORF">KPL71_000391</name>
</gene>
<dbReference type="Proteomes" id="UP000829398">
    <property type="component" value="Chromosome 1"/>
</dbReference>
<dbReference type="EMBL" id="CM039170">
    <property type="protein sequence ID" value="KAH9799559.1"/>
    <property type="molecule type" value="Genomic_DNA"/>
</dbReference>
<protein>
    <submittedName>
        <fullName evidence="1">Beta-1,4-xylosyltransferase IRX9H</fullName>
    </submittedName>
</protein>
<evidence type="ECO:0000313" key="1">
    <source>
        <dbReference type="EMBL" id="KAH9799559.1"/>
    </source>
</evidence>
<proteinExistence type="predicted"/>
<name>A0ACB8NN78_CITSI</name>
<evidence type="ECO:0000313" key="2">
    <source>
        <dbReference type="Proteomes" id="UP000829398"/>
    </source>
</evidence>
<reference evidence="2" key="1">
    <citation type="journal article" date="2023" name="Hortic. Res.">
        <title>A chromosome-level phased genome enabling allele-level studies in sweet orange: a case study on citrus Huanglongbing tolerance.</title>
        <authorList>
            <person name="Wu B."/>
            <person name="Yu Q."/>
            <person name="Deng Z."/>
            <person name="Duan Y."/>
            <person name="Luo F."/>
            <person name="Gmitter F. Jr."/>
        </authorList>
    </citation>
    <scope>NUCLEOTIDE SEQUENCE [LARGE SCALE GENOMIC DNA]</scope>
    <source>
        <strain evidence="2">cv. Valencia</strain>
    </source>
</reference>
<sequence length="648" mass="72953">MSPVPRAGTLLNGEACQVASPLSKSSSCTQNHPASSGGLLSYLHSSLDSQALIFGVSSPRSSRPLERARPKAQVWRRALFHFLICFVVGVFIGLTPFVSMNLSTNLMSKQQALTFEMVYAFGNSQTYDGMARNVTVDNDGIKNNATLESQAEIRELRDVLSDDYSDNQSLPQDSDLVSRKLIIIVTPTDAQPFQAYYLNRLAHTLRMVQPPLLWIVVEMTSQSEETADVLRRTGVMYRHLVCKKNLTDVKDTRVHQRNVALSHIENHHLDGIVYFADENNIYLTDLFEELRQIRRFGTWTVGKLSENKMDTILEGPICNGTRVIGWHVNEPRERFRRFHAEMSGFAFNSTILWDPKRWHRPTLEPIRQVDAVKDGFQASTFVEQIVEDESQMEGLLEECSRIMAWLLPLESSNAFYPQKWRNQLRSTVIALMIQCRLIFLVLAVTLCKTESDLTIYLVLSSVYLVNTYAVADVSWQYSNSLHGMGGHVTLFSSVSSHQSTLILHSKLNKQIVLISLTKKLIMARTPATNLDLILLAFLHGTFIACALLVVVLLLLIAMLLSFSVSVVSIVVIDLYSLSYSTLSSYFQTLAANLELGFVLILCVLTSQAIAVVSAAQPWYQRSTSNIKVKARRAMNRFDTLLLVITQRC</sequence>